<name>A0A8I6TKT5_CIMLE</name>
<dbReference type="AlphaFoldDB" id="A0A8I6TKT5"/>
<dbReference type="GO" id="GO:0016973">
    <property type="term" value="P:poly(A)+ mRNA export from nucleus"/>
    <property type="evidence" value="ECO:0007669"/>
    <property type="project" value="TreeGrafter"/>
</dbReference>
<dbReference type="InterPro" id="IPR057125">
    <property type="entry name" value="NXF1/2/3/5-like_LRR"/>
</dbReference>
<dbReference type="PANTHER" id="PTHR10662:SF22">
    <property type="entry name" value="NUCLEAR RNA EXPORT FACTOR 1"/>
    <property type="match status" value="1"/>
</dbReference>
<proteinExistence type="predicted"/>
<dbReference type="SUPFAM" id="SSF46934">
    <property type="entry name" value="UBA-like"/>
    <property type="match status" value="1"/>
</dbReference>
<evidence type="ECO:0000313" key="4">
    <source>
        <dbReference type="Proteomes" id="UP000494040"/>
    </source>
</evidence>
<dbReference type="InterPro" id="IPR030217">
    <property type="entry name" value="NXF_fam"/>
</dbReference>
<dbReference type="Proteomes" id="UP000494040">
    <property type="component" value="Unassembled WGS sequence"/>
</dbReference>
<protein>
    <recommendedName>
        <fullName evidence="5">Nuclear RNA export factor</fullName>
    </recommendedName>
</protein>
<dbReference type="EnsemblMetazoa" id="XM_024228739.1">
    <property type="protein sequence ID" value="XP_024084507.1"/>
    <property type="gene ID" value="LOC106662783"/>
</dbReference>
<sequence>MTNQAPVFIEPGDEKKLQAFIKNMPPTIGYWKRITIKDGIKYDRHDVLRLIMNAIYPHKILPVKYQRDKNDTFFIFRNTLSVLQPFCSKGLKLYNDKTDTVISIGIVIRYAQIMENDIDPSKIIEDCLKVRINTAKKVVDLRNFHNDSMLSDIYVPLSVPQCASMVCDKILTKFIQKPQALLLSYNELDRLDVLEYFRKMSHGLNCLDLSFNNITWSGFEKIPFINIRELWLEGNPLYADFVHSSTELVKEIKRVIPSILKLKTNMVQINVCGIFRDLDSESSALFAFDRTFLLTRWIDQEEWKIVNDMWAITNATSTMAKSSFRYAKKPVQSDFAILLNPKMKGKEQLMKIFGKLTHMNSAWVQKFLSESSWNMELALLAFTDQYKANQIPSEAFNAKEESD</sequence>
<dbReference type="InterPro" id="IPR012677">
    <property type="entry name" value="Nucleotide-bd_a/b_plait_sf"/>
</dbReference>
<dbReference type="GeneID" id="106662783"/>
<dbReference type="CDD" id="cd14342">
    <property type="entry name" value="UBA_TAP-C"/>
    <property type="match status" value="1"/>
</dbReference>
<dbReference type="RefSeq" id="XP_024084507.1">
    <property type="nucleotide sequence ID" value="XM_024228739.1"/>
</dbReference>
<dbReference type="PROSITE" id="PS51281">
    <property type="entry name" value="TAP_C"/>
    <property type="match status" value="1"/>
</dbReference>
<dbReference type="InterPro" id="IPR009060">
    <property type="entry name" value="UBA-like_sf"/>
</dbReference>
<keyword evidence="4" id="KW-1185">Reference proteome</keyword>
<evidence type="ECO:0000313" key="3">
    <source>
        <dbReference type="EnsemblMetazoa" id="XP_024084507.1"/>
    </source>
</evidence>
<dbReference type="Gene3D" id="3.30.70.330">
    <property type="match status" value="1"/>
</dbReference>
<evidence type="ECO:0008006" key="5">
    <source>
        <dbReference type="Google" id="ProtNLM"/>
    </source>
</evidence>
<dbReference type="SUPFAM" id="SSF52058">
    <property type="entry name" value="L domain-like"/>
    <property type="match status" value="1"/>
</dbReference>
<accession>A0A8I6TKT5</accession>
<evidence type="ECO:0000259" key="1">
    <source>
        <dbReference type="PROSITE" id="PS50177"/>
    </source>
</evidence>
<dbReference type="Pfam" id="PF24048">
    <property type="entry name" value="LRR_NXF1-5"/>
    <property type="match status" value="1"/>
</dbReference>
<dbReference type="InterPro" id="IPR032675">
    <property type="entry name" value="LRR_dom_sf"/>
</dbReference>
<dbReference type="InterPro" id="IPR035979">
    <property type="entry name" value="RBD_domain_sf"/>
</dbReference>
<evidence type="ECO:0000259" key="2">
    <source>
        <dbReference type="PROSITE" id="PS51281"/>
    </source>
</evidence>
<dbReference type="InterPro" id="IPR018222">
    <property type="entry name" value="Nuclear_transport_factor_2_euk"/>
</dbReference>
<dbReference type="PROSITE" id="PS50177">
    <property type="entry name" value="NTF2_DOMAIN"/>
    <property type="match status" value="1"/>
</dbReference>
<dbReference type="OrthoDB" id="25872at2759"/>
<reference evidence="3" key="1">
    <citation type="submission" date="2022-01" db="UniProtKB">
        <authorList>
            <consortium name="EnsemblMetazoa"/>
        </authorList>
    </citation>
    <scope>IDENTIFICATION</scope>
</reference>
<dbReference type="Gene3D" id="3.80.10.10">
    <property type="entry name" value="Ribonuclease Inhibitor"/>
    <property type="match status" value="1"/>
</dbReference>
<feature type="domain" description="TAP-C" evidence="2">
    <location>
        <begin position="344"/>
        <end position="399"/>
    </location>
</feature>
<dbReference type="GO" id="GO:0005634">
    <property type="term" value="C:nucleus"/>
    <property type="evidence" value="ECO:0007669"/>
    <property type="project" value="InterPro"/>
</dbReference>
<dbReference type="SUPFAM" id="SSF54427">
    <property type="entry name" value="NTF2-like"/>
    <property type="match status" value="1"/>
</dbReference>
<dbReference type="SMART" id="SM00804">
    <property type="entry name" value="TAP_C"/>
    <property type="match status" value="1"/>
</dbReference>
<dbReference type="GO" id="GO:0003723">
    <property type="term" value="F:RNA binding"/>
    <property type="evidence" value="ECO:0007669"/>
    <property type="project" value="TreeGrafter"/>
</dbReference>
<dbReference type="SUPFAM" id="SSF54928">
    <property type="entry name" value="RNA-binding domain, RBD"/>
    <property type="match status" value="1"/>
</dbReference>
<feature type="domain" description="NTF2" evidence="1">
    <location>
        <begin position="265"/>
        <end position="312"/>
    </location>
</feature>
<dbReference type="InterPro" id="IPR032710">
    <property type="entry name" value="NTF2-like_dom_sf"/>
</dbReference>
<dbReference type="PANTHER" id="PTHR10662">
    <property type="entry name" value="NUCLEAR RNA EXPORT FACTOR"/>
    <property type="match status" value="1"/>
</dbReference>
<dbReference type="Pfam" id="PF03943">
    <property type="entry name" value="TAP_C"/>
    <property type="match status" value="1"/>
</dbReference>
<dbReference type="Gene3D" id="1.10.8.10">
    <property type="entry name" value="DNA helicase RuvA subunit, C-terminal domain"/>
    <property type="match status" value="1"/>
</dbReference>
<organism evidence="3 4">
    <name type="scientific">Cimex lectularius</name>
    <name type="common">Bed bug</name>
    <name type="synonym">Acanthia lectularia</name>
    <dbReference type="NCBI Taxonomy" id="79782"/>
    <lineage>
        <taxon>Eukaryota</taxon>
        <taxon>Metazoa</taxon>
        <taxon>Ecdysozoa</taxon>
        <taxon>Arthropoda</taxon>
        <taxon>Hexapoda</taxon>
        <taxon>Insecta</taxon>
        <taxon>Pterygota</taxon>
        <taxon>Neoptera</taxon>
        <taxon>Paraneoptera</taxon>
        <taxon>Hemiptera</taxon>
        <taxon>Heteroptera</taxon>
        <taxon>Panheteroptera</taxon>
        <taxon>Cimicomorpha</taxon>
        <taxon>Cimicidae</taxon>
        <taxon>Cimex</taxon>
    </lineage>
</organism>
<dbReference type="InterPro" id="IPR005637">
    <property type="entry name" value="TAP_C_dom"/>
</dbReference>